<evidence type="ECO:0000256" key="1">
    <source>
        <dbReference type="SAM" id="SignalP"/>
    </source>
</evidence>
<dbReference type="InterPro" id="IPR052988">
    <property type="entry name" value="Oryzine_lactonohydrolase"/>
</dbReference>
<feature type="domain" description="SMP-30/Gluconolactonase/LRE-like region" evidence="2">
    <location>
        <begin position="148"/>
        <end position="341"/>
    </location>
</feature>
<dbReference type="Proteomes" id="UP001595075">
    <property type="component" value="Unassembled WGS sequence"/>
</dbReference>
<feature type="signal peptide" evidence="1">
    <location>
        <begin position="1"/>
        <end position="17"/>
    </location>
</feature>
<name>A0ABR4CDY2_9HELO</name>
<reference evidence="3 4" key="1">
    <citation type="journal article" date="2024" name="Commun. Biol.">
        <title>Comparative genomic analysis of thermophilic fungi reveals convergent evolutionary adaptations and gene losses.</title>
        <authorList>
            <person name="Steindorff A.S."/>
            <person name="Aguilar-Pontes M.V."/>
            <person name="Robinson A.J."/>
            <person name="Andreopoulos B."/>
            <person name="LaButti K."/>
            <person name="Kuo A."/>
            <person name="Mondo S."/>
            <person name="Riley R."/>
            <person name="Otillar R."/>
            <person name="Haridas S."/>
            <person name="Lipzen A."/>
            <person name="Grimwood J."/>
            <person name="Schmutz J."/>
            <person name="Clum A."/>
            <person name="Reid I.D."/>
            <person name="Moisan M.C."/>
            <person name="Butler G."/>
            <person name="Nguyen T.T.M."/>
            <person name="Dewar K."/>
            <person name="Conant G."/>
            <person name="Drula E."/>
            <person name="Henrissat B."/>
            <person name="Hansel C."/>
            <person name="Singer S."/>
            <person name="Hutchinson M.I."/>
            <person name="de Vries R.P."/>
            <person name="Natvig D.O."/>
            <person name="Powell A.J."/>
            <person name="Tsang A."/>
            <person name="Grigoriev I.V."/>
        </authorList>
    </citation>
    <scope>NUCLEOTIDE SEQUENCE [LARGE SCALE GENOMIC DNA]</scope>
    <source>
        <strain evidence="3 4">CBS 494.80</strain>
    </source>
</reference>
<dbReference type="Gene3D" id="2.120.10.30">
    <property type="entry name" value="TolB, C-terminal domain"/>
    <property type="match status" value="1"/>
</dbReference>
<dbReference type="InterPro" id="IPR011042">
    <property type="entry name" value="6-blade_b-propeller_TolB-like"/>
</dbReference>
<protein>
    <recommendedName>
        <fullName evidence="2">SMP-30/Gluconolactonase/LRE-like region domain-containing protein</fullName>
    </recommendedName>
</protein>
<gene>
    <name evidence="3" type="ORF">VTL71DRAFT_16246</name>
</gene>
<dbReference type="Pfam" id="PF08450">
    <property type="entry name" value="SGL"/>
    <property type="match status" value="1"/>
</dbReference>
<sequence>MVFSLVLTLAFLNSAVALPNNVLRITPDVFADITTFNNASVNSEIQFQVYDDAFLPILGETPTLSLILSSANESFPQFHEAAILASTTPPVLYVTSNQFSFTGIDSPDTNQKAVVISRITQDPTSQNWTSEIITPTGTEIHLANGGTVSPDGSLIFCAQGDLSNPGGLLKLNPTAPFKTTNLINNYLGTPFNSLNDVVRTSDGALWFTDPQFGFLQDIRPAPELPAQVYRWVPGTTDIRVVADGLAAPNGIGFSPDEKTAYLTDTAQSSEAPTASKTIYAYDVVTSGSGPLLANRRTFAMPSVGIPDGIKTDKAGNVYVGCGDGVNIWDPQGKLLGKILVPGGAANFGLGENGMVFMLNENKLFLATLAGNATSTGPKSAVWGIASDYRV</sequence>
<evidence type="ECO:0000259" key="2">
    <source>
        <dbReference type="Pfam" id="PF08450"/>
    </source>
</evidence>
<comment type="caution">
    <text evidence="3">The sequence shown here is derived from an EMBL/GenBank/DDBJ whole genome shotgun (WGS) entry which is preliminary data.</text>
</comment>
<accession>A0ABR4CDY2</accession>
<proteinExistence type="predicted"/>
<evidence type="ECO:0000313" key="3">
    <source>
        <dbReference type="EMBL" id="KAL2068148.1"/>
    </source>
</evidence>
<dbReference type="EMBL" id="JAZHXI010000009">
    <property type="protein sequence ID" value="KAL2068148.1"/>
    <property type="molecule type" value="Genomic_DNA"/>
</dbReference>
<feature type="chain" id="PRO_5046343880" description="SMP-30/Gluconolactonase/LRE-like region domain-containing protein" evidence="1">
    <location>
        <begin position="18"/>
        <end position="390"/>
    </location>
</feature>
<dbReference type="PANTHER" id="PTHR47064:SF2">
    <property type="entry name" value="SMP-30_GLUCONOLACTONASE_LRE-LIKE REGION DOMAIN-CONTAINING PROTEIN-RELATED"/>
    <property type="match status" value="1"/>
</dbReference>
<evidence type="ECO:0000313" key="4">
    <source>
        <dbReference type="Proteomes" id="UP001595075"/>
    </source>
</evidence>
<dbReference type="InterPro" id="IPR013658">
    <property type="entry name" value="SGL"/>
</dbReference>
<keyword evidence="1" id="KW-0732">Signal</keyword>
<dbReference type="PANTHER" id="PTHR47064">
    <property type="entry name" value="PUTATIVE (AFU_ORTHOLOGUE AFUA_1G08990)-RELATED"/>
    <property type="match status" value="1"/>
</dbReference>
<dbReference type="SUPFAM" id="SSF63829">
    <property type="entry name" value="Calcium-dependent phosphotriesterase"/>
    <property type="match status" value="1"/>
</dbReference>
<keyword evidence="4" id="KW-1185">Reference proteome</keyword>
<organism evidence="3 4">
    <name type="scientific">Oculimacula yallundae</name>
    <dbReference type="NCBI Taxonomy" id="86028"/>
    <lineage>
        <taxon>Eukaryota</taxon>
        <taxon>Fungi</taxon>
        <taxon>Dikarya</taxon>
        <taxon>Ascomycota</taxon>
        <taxon>Pezizomycotina</taxon>
        <taxon>Leotiomycetes</taxon>
        <taxon>Helotiales</taxon>
        <taxon>Ploettnerulaceae</taxon>
        <taxon>Oculimacula</taxon>
    </lineage>
</organism>